<accession>D5AB18</accession>
<protein>
    <recommendedName>
        <fullName evidence="12">Protein kinase domain-containing protein</fullName>
    </recommendedName>
</protein>
<evidence type="ECO:0000256" key="3">
    <source>
        <dbReference type="ARBA" id="ARBA00022614"/>
    </source>
</evidence>
<keyword evidence="4" id="KW-0812">Transmembrane</keyword>
<evidence type="ECO:0000256" key="8">
    <source>
        <dbReference type="ARBA" id="ARBA00022840"/>
    </source>
</evidence>
<evidence type="ECO:0000313" key="13">
    <source>
        <dbReference type="EMBL" id="ADE76737.1"/>
    </source>
</evidence>
<dbReference type="SMART" id="SM00220">
    <property type="entry name" value="S_TKc"/>
    <property type="match status" value="1"/>
</dbReference>
<evidence type="ECO:0000256" key="5">
    <source>
        <dbReference type="ARBA" id="ARBA00022729"/>
    </source>
</evidence>
<evidence type="ECO:0000256" key="1">
    <source>
        <dbReference type="ARBA" id="ARBA00004251"/>
    </source>
</evidence>
<sequence>MFLVYNYLPGGNLEKFIHERSNRNVHWRIVHKIALDIAQALSYLHDCCVPRVLHRDIKPSNILLDNNLNAYLSDFGLARLLEVSETHATTDVHGTFGYVAPEYAATCRVSDKADVYSYGVVFLELLSGKKSLDPSFSSYGNGFNIVSWACMLVREGREHEVFIPGLWETGPREDLVESLHLAIMCTIELLSARPSMKQVVKRLKQLQPPPLS</sequence>
<keyword evidence="6" id="KW-0677">Repeat</keyword>
<keyword evidence="2" id="KW-1003">Cell membrane</keyword>
<dbReference type="PANTHER" id="PTHR48006:SF94">
    <property type="entry name" value="PROTEIN KINASE DOMAIN-CONTAINING PROTEIN"/>
    <property type="match status" value="1"/>
</dbReference>
<comment type="subcellular location">
    <subcellularLocation>
        <location evidence="1">Cell membrane</location>
        <topology evidence="1">Single-pass type I membrane protein</topology>
    </subcellularLocation>
</comment>
<dbReference type="Pfam" id="PF00069">
    <property type="entry name" value="Pkinase"/>
    <property type="match status" value="1"/>
</dbReference>
<dbReference type="Gene3D" id="1.10.510.10">
    <property type="entry name" value="Transferase(Phosphotransferase) domain 1"/>
    <property type="match status" value="1"/>
</dbReference>
<keyword evidence="3" id="KW-0433">Leucine-rich repeat</keyword>
<dbReference type="PROSITE" id="PS50011">
    <property type="entry name" value="PROTEIN_KINASE_DOM"/>
    <property type="match status" value="1"/>
</dbReference>
<evidence type="ECO:0000256" key="4">
    <source>
        <dbReference type="ARBA" id="ARBA00022692"/>
    </source>
</evidence>
<keyword evidence="10" id="KW-0472">Membrane</keyword>
<dbReference type="SUPFAM" id="SSF56112">
    <property type="entry name" value="Protein kinase-like (PK-like)"/>
    <property type="match status" value="1"/>
</dbReference>
<feature type="domain" description="Protein kinase" evidence="12">
    <location>
        <begin position="1"/>
        <end position="212"/>
    </location>
</feature>
<proteinExistence type="evidence at transcript level"/>
<evidence type="ECO:0000256" key="9">
    <source>
        <dbReference type="ARBA" id="ARBA00022989"/>
    </source>
</evidence>
<evidence type="ECO:0000256" key="7">
    <source>
        <dbReference type="ARBA" id="ARBA00022741"/>
    </source>
</evidence>
<keyword evidence="9" id="KW-1133">Transmembrane helix</keyword>
<dbReference type="InterPro" id="IPR051824">
    <property type="entry name" value="LRR_Rcpt-Like_S/T_Kinase"/>
</dbReference>
<evidence type="ECO:0000256" key="10">
    <source>
        <dbReference type="ARBA" id="ARBA00023136"/>
    </source>
</evidence>
<dbReference type="FunFam" id="1.10.510.10:FF:000192">
    <property type="entry name" value="LRR receptor-like serine/threonine-protein kinase RPK2"/>
    <property type="match status" value="1"/>
</dbReference>
<dbReference type="InterPro" id="IPR000719">
    <property type="entry name" value="Prot_kinase_dom"/>
</dbReference>
<keyword evidence="5" id="KW-0732">Signal</keyword>
<organism evidence="13">
    <name type="scientific">Picea sitchensis</name>
    <name type="common">Sitka spruce</name>
    <name type="synonym">Pinus sitchensis</name>
    <dbReference type="NCBI Taxonomy" id="3332"/>
    <lineage>
        <taxon>Eukaryota</taxon>
        <taxon>Viridiplantae</taxon>
        <taxon>Streptophyta</taxon>
        <taxon>Embryophyta</taxon>
        <taxon>Tracheophyta</taxon>
        <taxon>Spermatophyta</taxon>
        <taxon>Pinopsida</taxon>
        <taxon>Pinidae</taxon>
        <taxon>Conifers I</taxon>
        <taxon>Pinales</taxon>
        <taxon>Pinaceae</taxon>
        <taxon>Picea</taxon>
    </lineage>
</organism>
<keyword evidence="11" id="KW-0675">Receptor</keyword>
<evidence type="ECO:0000256" key="11">
    <source>
        <dbReference type="ARBA" id="ARBA00023170"/>
    </source>
</evidence>
<dbReference type="GO" id="GO:0005524">
    <property type="term" value="F:ATP binding"/>
    <property type="evidence" value="ECO:0007669"/>
    <property type="project" value="UniProtKB-KW"/>
</dbReference>
<evidence type="ECO:0000256" key="6">
    <source>
        <dbReference type="ARBA" id="ARBA00022737"/>
    </source>
</evidence>
<keyword evidence="8" id="KW-0067">ATP-binding</keyword>
<dbReference type="GO" id="GO:0004672">
    <property type="term" value="F:protein kinase activity"/>
    <property type="evidence" value="ECO:0007669"/>
    <property type="project" value="InterPro"/>
</dbReference>
<keyword evidence="7" id="KW-0547">Nucleotide-binding</keyword>
<dbReference type="EMBL" id="BT123416">
    <property type="protein sequence ID" value="ADE76737.1"/>
    <property type="molecule type" value="mRNA"/>
</dbReference>
<dbReference type="GO" id="GO:0005886">
    <property type="term" value="C:plasma membrane"/>
    <property type="evidence" value="ECO:0007669"/>
    <property type="project" value="UniProtKB-SubCell"/>
</dbReference>
<dbReference type="PROSITE" id="PS00108">
    <property type="entry name" value="PROTEIN_KINASE_ST"/>
    <property type="match status" value="1"/>
</dbReference>
<dbReference type="PANTHER" id="PTHR48006">
    <property type="entry name" value="LEUCINE-RICH REPEAT-CONTAINING PROTEIN DDB_G0281931-RELATED"/>
    <property type="match status" value="1"/>
</dbReference>
<dbReference type="InterPro" id="IPR011009">
    <property type="entry name" value="Kinase-like_dom_sf"/>
</dbReference>
<dbReference type="AlphaFoldDB" id="D5AB18"/>
<reference evidence="13" key="1">
    <citation type="submission" date="2010-04" db="EMBL/GenBank/DDBJ databases">
        <authorList>
            <person name="Reid K.E."/>
            <person name="Liao N."/>
            <person name="Chan S."/>
            <person name="Docking R."/>
            <person name="Taylor G."/>
            <person name="Moore R."/>
            <person name="Mayo M."/>
            <person name="Munro S."/>
            <person name="King J."/>
            <person name="Yanchuk A."/>
            <person name="Holt R."/>
            <person name="Jones S."/>
            <person name="Marra M."/>
            <person name="Ritland C.E."/>
            <person name="Ritland K."/>
            <person name="Bohlmann J."/>
        </authorList>
    </citation>
    <scope>NUCLEOTIDE SEQUENCE</scope>
    <source>
        <tissue evidence="13">Bud</tissue>
    </source>
</reference>
<dbReference type="InterPro" id="IPR008271">
    <property type="entry name" value="Ser/Thr_kinase_AS"/>
</dbReference>
<evidence type="ECO:0000256" key="2">
    <source>
        <dbReference type="ARBA" id="ARBA00022475"/>
    </source>
</evidence>
<name>D5AB18_PICSI</name>
<evidence type="ECO:0000259" key="12">
    <source>
        <dbReference type="PROSITE" id="PS50011"/>
    </source>
</evidence>